<dbReference type="RefSeq" id="WP_093072140.1">
    <property type="nucleotide sequence ID" value="NZ_FOGV01000004.1"/>
</dbReference>
<sequence>MKRILLGLSVTSLLVIAACGEENNGEVSGDNANDEVAANDANNETNLNENIADPDNEQEAANNLYDAADEFNEDGWETEVGDTVQNEAGTFTLHARADDIDAVDTGPVLMEIEQVTAQSGELSAEYARLMEMDEVQLVQMDIAVENTSDEDIIFYSAQPRIATSTGEQLDPDFWLSDYIEGDMMAGTKAYGTLFFVLENSEAEEIESVRATWSPPYDQGFAHIGDEVDIEIDL</sequence>
<dbReference type="EMBL" id="FOGV01000004">
    <property type="protein sequence ID" value="SER70995.1"/>
    <property type="molecule type" value="Genomic_DNA"/>
</dbReference>
<evidence type="ECO:0008006" key="5">
    <source>
        <dbReference type="Google" id="ProtNLM"/>
    </source>
</evidence>
<dbReference type="InterPro" id="IPR029050">
    <property type="entry name" value="Immunoprotect_excell_Ig-like"/>
</dbReference>
<dbReference type="Gene3D" id="2.60.40.1240">
    <property type="match status" value="1"/>
</dbReference>
<evidence type="ECO:0000313" key="3">
    <source>
        <dbReference type="EMBL" id="SER70995.1"/>
    </source>
</evidence>
<comment type="caution">
    <text evidence="3">The sequence shown here is derived from an EMBL/GenBank/DDBJ whole genome shotgun (WGS) entry which is preliminary data.</text>
</comment>
<feature type="signal peptide" evidence="2">
    <location>
        <begin position="1"/>
        <end position="17"/>
    </location>
</feature>
<evidence type="ECO:0000256" key="2">
    <source>
        <dbReference type="SAM" id="SignalP"/>
    </source>
</evidence>
<feature type="chain" id="PRO_5039127061" description="DUF4352 domain-containing protein" evidence="2">
    <location>
        <begin position="18"/>
        <end position="233"/>
    </location>
</feature>
<protein>
    <recommendedName>
        <fullName evidence="5">DUF4352 domain-containing protein</fullName>
    </recommendedName>
</protein>
<dbReference type="OrthoDB" id="2352785at2"/>
<evidence type="ECO:0000256" key="1">
    <source>
        <dbReference type="ARBA" id="ARBA00022729"/>
    </source>
</evidence>
<dbReference type="AlphaFoldDB" id="A0A1H9REN2"/>
<organism evidence="3 4">
    <name type="scientific">Salisediminibacterium halotolerans</name>
    <dbReference type="NCBI Taxonomy" id="517425"/>
    <lineage>
        <taxon>Bacteria</taxon>
        <taxon>Bacillati</taxon>
        <taxon>Bacillota</taxon>
        <taxon>Bacilli</taxon>
        <taxon>Bacillales</taxon>
        <taxon>Bacillaceae</taxon>
        <taxon>Salisediminibacterium</taxon>
    </lineage>
</organism>
<name>A0A1H9REN2_9BACI</name>
<accession>A0A1H9REN2</accession>
<keyword evidence="4" id="KW-1185">Reference proteome</keyword>
<evidence type="ECO:0000313" key="4">
    <source>
        <dbReference type="Proteomes" id="UP000199318"/>
    </source>
</evidence>
<keyword evidence="1 2" id="KW-0732">Signal</keyword>
<proteinExistence type="predicted"/>
<dbReference type="Proteomes" id="UP000199318">
    <property type="component" value="Unassembled WGS sequence"/>
</dbReference>
<reference evidence="4" key="1">
    <citation type="submission" date="2016-10" db="EMBL/GenBank/DDBJ databases">
        <authorList>
            <person name="de Groot N.N."/>
        </authorList>
    </citation>
    <scope>NUCLEOTIDE SEQUENCE [LARGE SCALE GENOMIC DNA]</scope>
    <source>
        <strain evidence="4">10nlg</strain>
    </source>
</reference>
<dbReference type="PROSITE" id="PS51257">
    <property type="entry name" value="PROKAR_LIPOPROTEIN"/>
    <property type="match status" value="1"/>
</dbReference>
<gene>
    <name evidence="3" type="ORF">SAMN05444126_104115</name>
</gene>